<dbReference type="SUPFAM" id="SSF82866">
    <property type="entry name" value="Multidrug efflux transporter AcrB transmembrane domain"/>
    <property type="match status" value="2"/>
</dbReference>
<reference evidence="2 3" key="1">
    <citation type="submission" date="2021-01" db="EMBL/GenBank/DDBJ databases">
        <title>Genomic Encyclopedia of Type Strains, Phase IV (KMG-IV): sequencing the most valuable type-strain genomes for metagenomic binning, comparative biology and taxonomic classification.</title>
        <authorList>
            <person name="Goeker M."/>
        </authorList>
    </citation>
    <scope>NUCLEOTIDE SEQUENCE [LARGE SCALE GENOMIC DNA]</scope>
    <source>
        <strain evidence="2 3">DSM 23711</strain>
    </source>
</reference>
<dbReference type="EMBL" id="JAFBDR010000003">
    <property type="protein sequence ID" value="MBM7570441.1"/>
    <property type="molecule type" value="Genomic_DNA"/>
</dbReference>
<dbReference type="Gene3D" id="1.20.1640.10">
    <property type="entry name" value="Multidrug efflux transporter AcrB transmembrane domain"/>
    <property type="match status" value="2"/>
</dbReference>
<evidence type="ECO:0000313" key="3">
    <source>
        <dbReference type="Proteomes" id="UP001296943"/>
    </source>
</evidence>
<evidence type="ECO:0000313" key="2">
    <source>
        <dbReference type="EMBL" id="MBM7570441.1"/>
    </source>
</evidence>
<feature type="transmembrane region" description="Helical" evidence="1">
    <location>
        <begin position="428"/>
        <end position="448"/>
    </location>
</feature>
<feature type="transmembrane region" description="Helical" evidence="1">
    <location>
        <begin position="952"/>
        <end position="969"/>
    </location>
</feature>
<name>A0ABS2MX17_9BACI</name>
<gene>
    <name evidence="2" type="ORF">JOC48_000919</name>
</gene>
<evidence type="ECO:0000256" key="1">
    <source>
        <dbReference type="SAM" id="Phobius"/>
    </source>
</evidence>
<feature type="transmembrane region" description="Helical" evidence="1">
    <location>
        <begin position="12"/>
        <end position="29"/>
    </location>
</feature>
<dbReference type="Gene3D" id="3.30.70.1440">
    <property type="entry name" value="Multidrug efflux transporter AcrB pore domain"/>
    <property type="match status" value="1"/>
</dbReference>
<feature type="transmembrane region" description="Helical" evidence="1">
    <location>
        <begin position="460"/>
        <end position="482"/>
    </location>
</feature>
<proteinExistence type="predicted"/>
<dbReference type="SUPFAM" id="SSF82714">
    <property type="entry name" value="Multidrug efflux transporter AcrB TolC docking domain, DN and DC subdomains"/>
    <property type="match status" value="2"/>
</dbReference>
<feature type="transmembrane region" description="Helical" evidence="1">
    <location>
        <begin position="357"/>
        <end position="376"/>
    </location>
</feature>
<keyword evidence="1" id="KW-0472">Membrane</keyword>
<feature type="transmembrane region" description="Helical" evidence="1">
    <location>
        <begin position="331"/>
        <end position="350"/>
    </location>
</feature>
<organism evidence="2 3">
    <name type="scientific">Aquibacillus albus</name>
    <dbReference type="NCBI Taxonomy" id="1168171"/>
    <lineage>
        <taxon>Bacteria</taxon>
        <taxon>Bacillati</taxon>
        <taxon>Bacillota</taxon>
        <taxon>Bacilli</taxon>
        <taxon>Bacillales</taxon>
        <taxon>Bacillaceae</taxon>
        <taxon>Aquibacillus</taxon>
    </lineage>
</organism>
<sequence>MKLVDISVKRPVGVIMIVVAIIALGAISLRNLAIDLFPEIDLPIAVVTTTYEGAAPQEVEELVSKPIESSISTVQGIDTVQTQSQPNSSMVVMMFKNGTDLDNALLNVRERVDQIKAVLPEGAGEPNVLRFDPQQTPVIYTALIGKSSEDLQQIAEDLVVPAFERKEGVGSVTVEGGKTREVQVEMNQNELIQYGLTPSILVQAINSANQSVSAGVLEKGNKDVQVRVEGEFESIEDIRNTIILTPTGDPIKLSDVATISDTFKEVTSISKVDGQPAVILSVLKESGGNTVQVASNVQDAMADLEGTLPDGVEQKVVVDTSEYINQSIQSVLMNMIYGGIFSLLILLLFLKSVRATIVIGFSIPIAVISTFALMYFTGNTLNMLTMGGLALGIGMMVDSSIVILENIVDYRERGFSRIEAAKRGASELAPAIIASTTTSLVVFLPIVFVEGIASDLFTPMALTVSFSLIASLVVAITLIPMLSSKLLRKAFRSEGRRNWFNQFMNRLTSRYQNTLRMVLNRRKTTFAVTIALIIGSLSLIPLIGTEFIPSGDQGQISIDVRTATGTQLEETEEITNQMNEKLEAYQSIIQSNYLTIGGGGGEAGLTTDASRANYTIQLIPSNQRTKTTDQVITELNDSLQEIPGAEITVSAMEAGIGGGSPVSIQLNGSDYEVLRGLSDQVVYRLNDIDGIHNPEASIEEGRPEVQVQVDRDIAAQHGLTYQQVMSQVQMAFNGQIATRLREAAEEVDVRFIFPEEDRKTVSDLNHLQIQTNDGRLIPLLTVANLEQVQGPATLTRENQQRQVNITSDIVDRDLGSVTADIKEELDTLHFPDGYSYSIGGQAQDMTESFTDLGLALIFSVFLVYAVMAIQFENFLHPFIIMFSMPATVVGILGGLFITGSTLSITALIGIIMLTGIVVNNAIVLVDYVNILRSRGIERTEAILEAGKSRMRPILMTTLTTILGMSPLALGIGEGTETQQPLAIVVIFGLGVSTIFTLLLIPAVYTLMDDLSQKVLGLFRKGSVKDEVNPS</sequence>
<feature type="transmembrane region" description="Helical" evidence="1">
    <location>
        <begin position="525"/>
        <end position="544"/>
    </location>
</feature>
<protein>
    <submittedName>
        <fullName evidence="2">HAE1 family hydrophobic/amphiphilic exporter-1</fullName>
    </submittedName>
</protein>
<dbReference type="Gene3D" id="3.30.2090.10">
    <property type="entry name" value="Multidrug efflux transporter AcrB TolC docking domain, DN and DC subdomains"/>
    <property type="match status" value="2"/>
</dbReference>
<dbReference type="SUPFAM" id="SSF82693">
    <property type="entry name" value="Multidrug efflux transporter AcrB pore domain, PN1, PN2, PC1 and PC2 subdomains"/>
    <property type="match status" value="3"/>
</dbReference>
<dbReference type="PANTHER" id="PTHR32063">
    <property type="match status" value="1"/>
</dbReference>
<keyword evidence="1" id="KW-0812">Transmembrane</keyword>
<keyword evidence="3" id="KW-1185">Reference proteome</keyword>
<accession>A0ABS2MX17</accession>
<dbReference type="Pfam" id="PF00873">
    <property type="entry name" value="ACR_tran"/>
    <property type="match status" value="1"/>
</dbReference>
<dbReference type="PANTHER" id="PTHR32063:SF0">
    <property type="entry name" value="SWARMING MOTILITY PROTEIN SWRC"/>
    <property type="match status" value="1"/>
</dbReference>
<feature type="transmembrane region" description="Helical" evidence="1">
    <location>
        <begin position="388"/>
        <end position="408"/>
    </location>
</feature>
<dbReference type="InterPro" id="IPR001036">
    <property type="entry name" value="Acrflvin-R"/>
</dbReference>
<feature type="transmembrane region" description="Helical" evidence="1">
    <location>
        <begin position="878"/>
        <end position="898"/>
    </location>
</feature>
<dbReference type="Gene3D" id="3.30.70.1320">
    <property type="entry name" value="Multidrug efflux transporter AcrB pore domain like"/>
    <property type="match status" value="1"/>
</dbReference>
<dbReference type="Gene3D" id="3.30.70.1430">
    <property type="entry name" value="Multidrug efflux transporter AcrB pore domain"/>
    <property type="match status" value="2"/>
</dbReference>
<feature type="transmembrane region" description="Helical" evidence="1">
    <location>
        <begin position="852"/>
        <end position="871"/>
    </location>
</feature>
<dbReference type="Proteomes" id="UP001296943">
    <property type="component" value="Unassembled WGS sequence"/>
</dbReference>
<feature type="transmembrane region" description="Helical" evidence="1">
    <location>
        <begin position="981"/>
        <end position="1004"/>
    </location>
</feature>
<dbReference type="InterPro" id="IPR027463">
    <property type="entry name" value="AcrB_DN_DC_subdom"/>
</dbReference>
<dbReference type="PRINTS" id="PR00702">
    <property type="entry name" value="ACRIFLAVINRP"/>
</dbReference>
<dbReference type="RefSeq" id="WP_204497851.1">
    <property type="nucleotide sequence ID" value="NZ_JAFBDR010000003.1"/>
</dbReference>
<comment type="caution">
    <text evidence="2">The sequence shown here is derived from an EMBL/GenBank/DDBJ whole genome shotgun (WGS) entry which is preliminary data.</text>
</comment>
<keyword evidence="1" id="KW-1133">Transmembrane helix</keyword>
<feature type="transmembrane region" description="Helical" evidence="1">
    <location>
        <begin position="904"/>
        <end position="931"/>
    </location>
</feature>